<evidence type="ECO:0000256" key="1">
    <source>
        <dbReference type="ARBA" id="ARBA00004408"/>
    </source>
</evidence>
<keyword evidence="7" id="KW-1185">Reference proteome</keyword>
<dbReference type="GO" id="GO:0003723">
    <property type="term" value="F:RNA binding"/>
    <property type="evidence" value="ECO:0007669"/>
    <property type="project" value="InterPro"/>
</dbReference>
<dbReference type="InterPro" id="IPR002999">
    <property type="entry name" value="Tudor"/>
</dbReference>
<feature type="compositionally biased region" description="Polar residues" evidence="4">
    <location>
        <begin position="27"/>
        <end position="43"/>
    </location>
</feature>
<protein>
    <recommendedName>
        <fullName evidence="5">Tudor domain-containing protein</fullName>
    </recommendedName>
</protein>
<dbReference type="SMART" id="SM00333">
    <property type="entry name" value="TUDOR"/>
    <property type="match status" value="1"/>
</dbReference>
<evidence type="ECO:0000256" key="4">
    <source>
        <dbReference type="SAM" id="MobiDB-lite"/>
    </source>
</evidence>
<evidence type="ECO:0000259" key="5">
    <source>
        <dbReference type="PROSITE" id="PS50304"/>
    </source>
</evidence>
<sequence>MNAEELASYQCQLDQVKLALQSDPKTFLQQQNLSPTKPKSIKTSPRRPPTNEVFTTASSEHTWKVGDSCLVRWPVDGKFYEGVIVAISPSGDFTVTYKGYGNTESVTIDDLKPPKSEGRKRGAESVFGTKHAPAKKANPLPKNVALKQKQQNWLNFVNKKTKTPAVNKKSIFASPVSVEGKVGVTRSGKPMTQFAAQHRHVFKV</sequence>
<feature type="non-terminal residue" evidence="6">
    <location>
        <position position="1"/>
    </location>
</feature>
<comment type="similarity">
    <text evidence="2">Belongs to the SMN family.</text>
</comment>
<dbReference type="GO" id="GO:0006397">
    <property type="term" value="P:mRNA processing"/>
    <property type="evidence" value="ECO:0007669"/>
    <property type="project" value="InterPro"/>
</dbReference>
<dbReference type="Pfam" id="PF06003">
    <property type="entry name" value="SMN_Tudor"/>
    <property type="match status" value="1"/>
</dbReference>
<dbReference type="InParanoid" id="A0A1Y1YKF1"/>
<feature type="region of interest" description="Disordered" evidence="4">
    <location>
        <begin position="108"/>
        <end position="127"/>
    </location>
</feature>
<dbReference type="STRING" id="1314790.A0A1Y1YKF1"/>
<feature type="domain" description="Tudor" evidence="5">
    <location>
        <begin position="62"/>
        <end position="121"/>
    </location>
</feature>
<feature type="region of interest" description="Disordered" evidence="4">
    <location>
        <begin position="27"/>
        <end position="51"/>
    </location>
</feature>
<evidence type="ECO:0000256" key="3">
    <source>
        <dbReference type="ARBA" id="ARBA00023242"/>
    </source>
</evidence>
<dbReference type="GO" id="GO:0015030">
    <property type="term" value="C:Cajal body"/>
    <property type="evidence" value="ECO:0007669"/>
    <property type="project" value="UniProtKB-SubCell"/>
</dbReference>
<proteinExistence type="inferred from homology"/>
<dbReference type="EMBL" id="MCFE01000117">
    <property type="protein sequence ID" value="ORX98226.1"/>
    <property type="molecule type" value="Genomic_DNA"/>
</dbReference>
<dbReference type="Gene3D" id="2.30.30.140">
    <property type="match status" value="1"/>
</dbReference>
<comment type="caution">
    <text evidence="6">The sequence shown here is derived from an EMBL/GenBank/DDBJ whole genome shotgun (WGS) entry which is preliminary data.</text>
</comment>
<name>A0A1Y1YKF1_9FUNG</name>
<dbReference type="PROSITE" id="PS50304">
    <property type="entry name" value="TUDOR"/>
    <property type="match status" value="1"/>
</dbReference>
<dbReference type="GO" id="GO:0005737">
    <property type="term" value="C:cytoplasm"/>
    <property type="evidence" value="ECO:0007669"/>
    <property type="project" value="InterPro"/>
</dbReference>
<evidence type="ECO:0000313" key="6">
    <source>
        <dbReference type="EMBL" id="ORX98226.1"/>
    </source>
</evidence>
<accession>A0A1Y1YKF1</accession>
<dbReference type="SUPFAM" id="SSF63748">
    <property type="entry name" value="Tudor/PWWP/MBT"/>
    <property type="match status" value="1"/>
</dbReference>
<dbReference type="OrthoDB" id="79171at2759"/>
<dbReference type="AlphaFoldDB" id="A0A1Y1YKF1"/>
<comment type="subcellular location">
    <subcellularLocation>
        <location evidence="1">Nucleus</location>
        <location evidence="1">Cajal body</location>
    </subcellularLocation>
</comment>
<organism evidence="6 7">
    <name type="scientific">Basidiobolus meristosporus CBS 931.73</name>
    <dbReference type="NCBI Taxonomy" id="1314790"/>
    <lineage>
        <taxon>Eukaryota</taxon>
        <taxon>Fungi</taxon>
        <taxon>Fungi incertae sedis</taxon>
        <taxon>Zoopagomycota</taxon>
        <taxon>Entomophthoromycotina</taxon>
        <taxon>Basidiobolomycetes</taxon>
        <taxon>Basidiobolales</taxon>
        <taxon>Basidiobolaceae</taxon>
        <taxon>Basidiobolus</taxon>
    </lineage>
</organism>
<evidence type="ECO:0000256" key="2">
    <source>
        <dbReference type="ARBA" id="ARBA00005371"/>
    </source>
</evidence>
<gene>
    <name evidence="6" type="ORF">K493DRAFT_313719</name>
</gene>
<evidence type="ECO:0000313" key="7">
    <source>
        <dbReference type="Proteomes" id="UP000193498"/>
    </source>
</evidence>
<reference evidence="6 7" key="1">
    <citation type="submission" date="2016-07" db="EMBL/GenBank/DDBJ databases">
        <title>Pervasive Adenine N6-methylation of Active Genes in Fungi.</title>
        <authorList>
            <consortium name="DOE Joint Genome Institute"/>
            <person name="Mondo S.J."/>
            <person name="Dannebaum R.O."/>
            <person name="Kuo R.C."/>
            <person name="Labutti K."/>
            <person name="Haridas S."/>
            <person name="Kuo A."/>
            <person name="Salamov A."/>
            <person name="Ahrendt S.R."/>
            <person name="Lipzen A."/>
            <person name="Sullivan W."/>
            <person name="Andreopoulos W.B."/>
            <person name="Clum A."/>
            <person name="Lindquist E."/>
            <person name="Daum C."/>
            <person name="Ramamoorthy G.K."/>
            <person name="Gryganskyi A."/>
            <person name="Culley D."/>
            <person name="Magnuson J.K."/>
            <person name="James T.Y."/>
            <person name="O'Malley M.A."/>
            <person name="Stajich J.E."/>
            <person name="Spatafora J.W."/>
            <person name="Visel A."/>
            <person name="Grigoriev I.V."/>
        </authorList>
    </citation>
    <scope>NUCLEOTIDE SEQUENCE [LARGE SCALE GENOMIC DNA]</scope>
    <source>
        <strain evidence="6 7">CBS 931.73</strain>
    </source>
</reference>
<feature type="compositionally biased region" description="Basic and acidic residues" evidence="4">
    <location>
        <begin position="109"/>
        <end position="123"/>
    </location>
</feature>
<dbReference type="InterPro" id="IPR010304">
    <property type="entry name" value="SMN_Tudor"/>
</dbReference>
<dbReference type="FunCoup" id="A0A1Y1YKF1">
    <property type="interactions" value="336"/>
</dbReference>
<dbReference type="Proteomes" id="UP000193498">
    <property type="component" value="Unassembled WGS sequence"/>
</dbReference>
<keyword evidence="3" id="KW-0539">Nucleus</keyword>